<comment type="subcellular location">
    <subcellularLocation>
        <location evidence="1">Cell membrane</location>
        <topology evidence="1">Single-pass type I membrane protein</topology>
    </subcellularLocation>
</comment>
<feature type="signal peptide" evidence="11">
    <location>
        <begin position="1"/>
        <end position="15"/>
    </location>
</feature>
<evidence type="ECO:0000256" key="8">
    <source>
        <dbReference type="ARBA" id="ARBA00023170"/>
    </source>
</evidence>
<dbReference type="Pfam" id="PF07686">
    <property type="entry name" value="V-set"/>
    <property type="match status" value="1"/>
</dbReference>
<dbReference type="SUPFAM" id="SSF48726">
    <property type="entry name" value="Immunoglobulin"/>
    <property type="match status" value="1"/>
</dbReference>
<dbReference type="InterPro" id="IPR036179">
    <property type="entry name" value="Ig-like_dom_sf"/>
</dbReference>
<dbReference type="PANTHER" id="PTHR25466">
    <property type="entry name" value="T-LYMPHOCYTE ACTIVATION ANTIGEN"/>
    <property type="match status" value="1"/>
</dbReference>
<evidence type="ECO:0000256" key="5">
    <source>
        <dbReference type="ARBA" id="ARBA00022989"/>
    </source>
</evidence>
<dbReference type="GO" id="GO:0071222">
    <property type="term" value="P:cellular response to lipopolysaccharide"/>
    <property type="evidence" value="ECO:0007669"/>
    <property type="project" value="TreeGrafter"/>
</dbReference>
<dbReference type="InterPro" id="IPR007110">
    <property type="entry name" value="Ig-like_dom"/>
</dbReference>
<evidence type="ECO:0000313" key="13">
    <source>
        <dbReference type="EMBL" id="CAK6959274.1"/>
    </source>
</evidence>
<keyword evidence="3" id="KW-0812">Transmembrane</keyword>
<evidence type="ECO:0000256" key="2">
    <source>
        <dbReference type="ARBA" id="ARBA00022475"/>
    </source>
</evidence>
<dbReference type="InterPro" id="IPR013783">
    <property type="entry name" value="Ig-like_fold"/>
</dbReference>
<feature type="chain" id="PRO_5043852807" evidence="11">
    <location>
        <begin position="16"/>
        <end position="157"/>
    </location>
</feature>
<dbReference type="Gene3D" id="2.60.40.10">
    <property type="entry name" value="Immunoglobulins"/>
    <property type="match status" value="1"/>
</dbReference>
<dbReference type="InterPro" id="IPR051713">
    <property type="entry name" value="T-cell_Activation_Regulation"/>
</dbReference>
<keyword evidence="4 11" id="KW-0732">Signal</keyword>
<name>A0AAV1NIF7_SCOSC</name>
<dbReference type="EMBL" id="CAWUFR010000038">
    <property type="protein sequence ID" value="CAK6959274.1"/>
    <property type="molecule type" value="Genomic_DNA"/>
</dbReference>
<dbReference type="GO" id="GO:0006955">
    <property type="term" value="P:immune response"/>
    <property type="evidence" value="ECO:0007669"/>
    <property type="project" value="TreeGrafter"/>
</dbReference>
<dbReference type="Proteomes" id="UP001314229">
    <property type="component" value="Unassembled WGS sequence"/>
</dbReference>
<keyword evidence="6" id="KW-0472">Membrane</keyword>
<evidence type="ECO:0000256" key="9">
    <source>
        <dbReference type="ARBA" id="ARBA00023180"/>
    </source>
</evidence>
<evidence type="ECO:0000256" key="4">
    <source>
        <dbReference type="ARBA" id="ARBA00022729"/>
    </source>
</evidence>
<protein>
    <submittedName>
        <fullName evidence="13">Uncharacterized protein si:dkey-192g7.3 isoform X3</fullName>
    </submittedName>
</protein>
<feature type="domain" description="Ig-like" evidence="12">
    <location>
        <begin position="25"/>
        <end position="112"/>
    </location>
</feature>
<evidence type="ECO:0000313" key="14">
    <source>
        <dbReference type="Proteomes" id="UP001314229"/>
    </source>
</evidence>
<dbReference type="GO" id="GO:0031295">
    <property type="term" value="P:T cell costimulation"/>
    <property type="evidence" value="ECO:0007669"/>
    <property type="project" value="TreeGrafter"/>
</dbReference>
<gene>
    <name evidence="13" type="ORF">FSCOSCO3_A011557</name>
</gene>
<dbReference type="GO" id="GO:0009897">
    <property type="term" value="C:external side of plasma membrane"/>
    <property type="evidence" value="ECO:0007669"/>
    <property type="project" value="TreeGrafter"/>
</dbReference>
<evidence type="ECO:0000259" key="12">
    <source>
        <dbReference type="PROSITE" id="PS50835"/>
    </source>
</evidence>
<dbReference type="PROSITE" id="PS50835">
    <property type="entry name" value="IG_LIKE"/>
    <property type="match status" value="1"/>
</dbReference>
<evidence type="ECO:0000256" key="11">
    <source>
        <dbReference type="SAM" id="SignalP"/>
    </source>
</evidence>
<dbReference type="GO" id="GO:0042102">
    <property type="term" value="P:positive regulation of T cell proliferation"/>
    <property type="evidence" value="ECO:0007669"/>
    <property type="project" value="TreeGrafter"/>
</dbReference>
<keyword evidence="9" id="KW-0325">Glycoprotein</keyword>
<keyword evidence="10" id="KW-0393">Immunoglobulin domain</keyword>
<comment type="caution">
    <text evidence="13">The sequence shown here is derived from an EMBL/GenBank/DDBJ whole genome shotgun (WGS) entry which is preliminary data.</text>
</comment>
<evidence type="ECO:0000256" key="10">
    <source>
        <dbReference type="ARBA" id="ARBA00023319"/>
    </source>
</evidence>
<keyword evidence="8" id="KW-0675">Receptor</keyword>
<accession>A0AAV1NIF7</accession>
<keyword evidence="5" id="KW-1133">Transmembrane helix</keyword>
<reference evidence="13 14" key="1">
    <citation type="submission" date="2024-01" db="EMBL/GenBank/DDBJ databases">
        <authorList>
            <person name="Alioto T."/>
            <person name="Alioto T."/>
            <person name="Gomez Garrido J."/>
        </authorList>
    </citation>
    <scope>NUCLEOTIDE SEQUENCE [LARGE SCALE GENOMIC DNA]</scope>
</reference>
<dbReference type="GO" id="GO:0042130">
    <property type="term" value="P:negative regulation of T cell proliferation"/>
    <property type="evidence" value="ECO:0007669"/>
    <property type="project" value="TreeGrafter"/>
</dbReference>
<dbReference type="PANTHER" id="PTHR25466:SF14">
    <property type="entry name" value="BUTYROPHILIN SUBFAMILY 2 MEMBER A2-LIKE-RELATED"/>
    <property type="match status" value="1"/>
</dbReference>
<dbReference type="AlphaFoldDB" id="A0AAV1NIF7"/>
<keyword evidence="14" id="KW-1185">Reference proteome</keyword>
<keyword evidence="2" id="KW-1003">Cell membrane</keyword>
<dbReference type="GO" id="GO:0007166">
    <property type="term" value="P:cell surface receptor signaling pathway"/>
    <property type="evidence" value="ECO:0007669"/>
    <property type="project" value="TreeGrafter"/>
</dbReference>
<evidence type="ECO:0000256" key="3">
    <source>
        <dbReference type="ARBA" id="ARBA00022692"/>
    </source>
</evidence>
<proteinExistence type="predicted"/>
<evidence type="ECO:0000256" key="7">
    <source>
        <dbReference type="ARBA" id="ARBA00023157"/>
    </source>
</evidence>
<sequence>MRTFLGILMVFIVSGDEDINGVLDDSVLLPCSCPSRNLKKEFKWQMDKPETAKIFKQRSLGFNVFDDDYKSRAKMFLDENSNNCSLLLINITMKDQGKYRCTFSIDEQKTIIYINLSISEKQPLTGLESGPLSSQSACFMMHFKTIPILVTLGFFLM</sequence>
<organism evidence="13 14">
    <name type="scientific">Scomber scombrus</name>
    <name type="common">Atlantic mackerel</name>
    <name type="synonym">Scomber vernalis</name>
    <dbReference type="NCBI Taxonomy" id="13677"/>
    <lineage>
        <taxon>Eukaryota</taxon>
        <taxon>Metazoa</taxon>
        <taxon>Chordata</taxon>
        <taxon>Craniata</taxon>
        <taxon>Vertebrata</taxon>
        <taxon>Euteleostomi</taxon>
        <taxon>Actinopterygii</taxon>
        <taxon>Neopterygii</taxon>
        <taxon>Teleostei</taxon>
        <taxon>Neoteleostei</taxon>
        <taxon>Acanthomorphata</taxon>
        <taxon>Pelagiaria</taxon>
        <taxon>Scombriformes</taxon>
        <taxon>Scombridae</taxon>
        <taxon>Scomber</taxon>
    </lineage>
</organism>
<dbReference type="InterPro" id="IPR013106">
    <property type="entry name" value="Ig_V-set"/>
</dbReference>
<keyword evidence="7" id="KW-1015">Disulfide bond</keyword>
<evidence type="ECO:0000256" key="1">
    <source>
        <dbReference type="ARBA" id="ARBA00004251"/>
    </source>
</evidence>
<evidence type="ECO:0000256" key="6">
    <source>
        <dbReference type="ARBA" id="ARBA00023136"/>
    </source>
</evidence>